<accession>A0A2P2GKL0</accession>
<evidence type="ECO:0000313" key="1">
    <source>
        <dbReference type="EMBL" id="KKZ72051.1"/>
    </source>
</evidence>
<dbReference type="RefSeq" id="WP_046909213.1">
    <property type="nucleotide sequence ID" value="NZ_BAAAXG010000009.1"/>
</dbReference>
<gene>
    <name evidence="1" type="ORF">VO63_19880</name>
</gene>
<dbReference type="Proteomes" id="UP000265325">
    <property type="component" value="Unassembled WGS sequence"/>
</dbReference>
<dbReference type="EMBL" id="LAQS01000030">
    <property type="protein sequence ID" value="KKZ72051.1"/>
    <property type="molecule type" value="Genomic_DNA"/>
</dbReference>
<dbReference type="AlphaFoldDB" id="A0A2P2GKL0"/>
<organism evidence="1 2">
    <name type="scientific">Streptomyces showdoensis</name>
    <dbReference type="NCBI Taxonomy" id="68268"/>
    <lineage>
        <taxon>Bacteria</taxon>
        <taxon>Bacillati</taxon>
        <taxon>Actinomycetota</taxon>
        <taxon>Actinomycetes</taxon>
        <taxon>Kitasatosporales</taxon>
        <taxon>Streptomycetaceae</taxon>
        <taxon>Streptomyces</taxon>
    </lineage>
</organism>
<evidence type="ECO:0000313" key="2">
    <source>
        <dbReference type="Proteomes" id="UP000265325"/>
    </source>
</evidence>
<protein>
    <submittedName>
        <fullName evidence="1">Uncharacterized protein</fullName>
    </submittedName>
</protein>
<keyword evidence="2" id="KW-1185">Reference proteome</keyword>
<sequence length="76" mass="7920">MSNPPKTWTGTTVAEAIDLLDAARGLLLAKMAAAVPGDGHGQWKTQKTTPVMVTVTLDHSALDALIDARHSTPAAD</sequence>
<proteinExistence type="predicted"/>
<comment type="caution">
    <text evidence="1">The sequence shown here is derived from an EMBL/GenBank/DDBJ whole genome shotgun (WGS) entry which is preliminary data.</text>
</comment>
<reference evidence="1 2" key="1">
    <citation type="submission" date="2015-05" db="EMBL/GenBank/DDBJ databases">
        <title>Draft Genome assembly of Streptomyces showdoensis.</title>
        <authorList>
            <person name="Thapa K.K."/>
            <person name="Metsa-Ketela M."/>
        </authorList>
    </citation>
    <scope>NUCLEOTIDE SEQUENCE [LARGE SCALE GENOMIC DNA]</scope>
    <source>
        <strain evidence="1 2">ATCC 15227</strain>
    </source>
</reference>
<name>A0A2P2GKL0_STREW</name>